<keyword evidence="3" id="KW-1185">Reference proteome</keyword>
<keyword evidence="1" id="KW-0732">Signal</keyword>
<feature type="signal peptide" evidence="1">
    <location>
        <begin position="1"/>
        <end position="26"/>
    </location>
</feature>
<comment type="caution">
    <text evidence="2">The sequence shown here is derived from an EMBL/GenBank/DDBJ whole genome shotgun (WGS) entry which is preliminary data.</text>
</comment>
<gene>
    <name evidence="2" type="ORF">C8N47_103100</name>
</gene>
<dbReference type="EMBL" id="QAAD01000003">
    <property type="protein sequence ID" value="PTN09806.1"/>
    <property type="molecule type" value="Genomic_DNA"/>
</dbReference>
<dbReference type="RefSeq" id="WP_170111273.1">
    <property type="nucleotide sequence ID" value="NZ_QAAD01000003.1"/>
</dbReference>
<proteinExistence type="predicted"/>
<dbReference type="AlphaFoldDB" id="A0A2T5C4M3"/>
<dbReference type="Proteomes" id="UP000243525">
    <property type="component" value="Unassembled WGS sequence"/>
</dbReference>
<accession>A0A2T5C4M3</accession>
<sequence>MKKINSYITASLLAIFSLLVLIPACKDDDELDNGGDNGGNGGNVEIKESITEYLQENYATMYTLFSENGVIDSIESYPYDVTVFVYPDSEVVVDEIPDVEAFVLGCVSDLAIGFPAVSDKLEFPLWSQGTSVASVVASDNKSVDNIKISKYIEASNGHIYELEKPFHKRPLYDYLKGLGEEYSLFKELVFRDEKEVDGKIVHSLMDRYNTTELAEDDYRWNMRDLSFTSTLLLPSNELIENAVADAYSKIEAAFGTVSQMDSMRVYRWIVESSFYDRELTLNDLLGYDDVLSIAGYRARNHGAVERTRWRPSVQQVDVDNPIPLVNGTCYRVTELKVPNYIAIWRVKEYMVPAWNAVGGASSAYFNTDMNIGPRGYTGHGGYTADPEETEFYSFPAISYDLMQGLYCDVDQYFEFKLINLDGEGTPYAAVLPAGEYYLGFGGKNDNEAAWYAEVSINGEVVTDEGGFWWKNLPTFDRNGGNNGYDGTGGYPWGFDADFWATKDGSAAQYDTDGKFVSLITLDEPSEVTVKIVRLTNTAGGGSIWDRVYLHSCVLRPTRDNY</sequence>
<organism evidence="2 3">
    <name type="scientific">Mangrovibacterium marinum</name>
    <dbReference type="NCBI Taxonomy" id="1639118"/>
    <lineage>
        <taxon>Bacteria</taxon>
        <taxon>Pseudomonadati</taxon>
        <taxon>Bacteroidota</taxon>
        <taxon>Bacteroidia</taxon>
        <taxon>Marinilabiliales</taxon>
        <taxon>Prolixibacteraceae</taxon>
        <taxon>Mangrovibacterium</taxon>
    </lineage>
</organism>
<feature type="chain" id="PRO_5015767373" description="Fasciclin domain-containing protein" evidence="1">
    <location>
        <begin position="27"/>
        <end position="561"/>
    </location>
</feature>
<reference evidence="2 3" key="1">
    <citation type="submission" date="2018-04" db="EMBL/GenBank/DDBJ databases">
        <title>Genomic Encyclopedia of Archaeal and Bacterial Type Strains, Phase II (KMG-II): from individual species to whole genera.</title>
        <authorList>
            <person name="Goeker M."/>
        </authorList>
    </citation>
    <scope>NUCLEOTIDE SEQUENCE [LARGE SCALE GENOMIC DNA]</scope>
    <source>
        <strain evidence="2 3">DSM 28823</strain>
    </source>
</reference>
<name>A0A2T5C4M3_9BACT</name>
<evidence type="ECO:0000313" key="2">
    <source>
        <dbReference type="EMBL" id="PTN09806.1"/>
    </source>
</evidence>
<evidence type="ECO:0000256" key="1">
    <source>
        <dbReference type="SAM" id="SignalP"/>
    </source>
</evidence>
<evidence type="ECO:0000313" key="3">
    <source>
        <dbReference type="Proteomes" id="UP000243525"/>
    </source>
</evidence>
<evidence type="ECO:0008006" key="4">
    <source>
        <dbReference type="Google" id="ProtNLM"/>
    </source>
</evidence>
<protein>
    <recommendedName>
        <fullName evidence="4">Fasciclin domain-containing protein</fullName>
    </recommendedName>
</protein>